<dbReference type="SMART" id="SM00020">
    <property type="entry name" value="Tryp_SPc"/>
    <property type="match status" value="1"/>
</dbReference>
<dbReference type="GO" id="GO:0005886">
    <property type="term" value="C:plasma membrane"/>
    <property type="evidence" value="ECO:0007669"/>
    <property type="project" value="UniProtKB-SubCell"/>
</dbReference>
<dbReference type="FunFam" id="2.40.10.10:FF:000003">
    <property type="entry name" value="Transmembrane serine protease 3"/>
    <property type="match status" value="1"/>
</dbReference>
<feature type="region of interest" description="Disordered" evidence="11">
    <location>
        <begin position="146"/>
        <end position="173"/>
    </location>
</feature>
<keyword evidence="16" id="KW-1185">Reference proteome</keyword>
<dbReference type="GO" id="GO:0004252">
    <property type="term" value="F:serine-type endopeptidase activity"/>
    <property type="evidence" value="ECO:0007669"/>
    <property type="project" value="InterPro"/>
</dbReference>
<evidence type="ECO:0000256" key="8">
    <source>
        <dbReference type="PROSITE-ProRule" id="PRU00124"/>
    </source>
</evidence>
<feature type="compositionally biased region" description="Low complexity" evidence="11">
    <location>
        <begin position="51"/>
        <end position="63"/>
    </location>
</feature>
<evidence type="ECO:0000259" key="13">
    <source>
        <dbReference type="PROSITE" id="PS50240"/>
    </source>
</evidence>
<evidence type="ECO:0000313" key="15">
    <source>
        <dbReference type="EnsemblMetazoa" id="XP_024083626.1"/>
    </source>
</evidence>
<dbReference type="PROSITE" id="PS50068">
    <property type="entry name" value="LDLRA_2"/>
    <property type="match status" value="2"/>
</dbReference>
<evidence type="ECO:0008006" key="17">
    <source>
        <dbReference type="Google" id="ProtNLM"/>
    </source>
</evidence>
<dbReference type="Gene3D" id="2.40.10.10">
    <property type="entry name" value="Trypsin-like serine proteases"/>
    <property type="match status" value="1"/>
</dbReference>
<dbReference type="SMART" id="SM00063">
    <property type="entry name" value="FRI"/>
    <property type="match status" value="1"/>
</dbReference>
<feature type="compositionally biased region" description="Polar residues" evidence="11">
    <location>
        <begin position="275"/>
        <end position="288"/>
    </location>
</feature>
<dbReference type="InterPro" id="IPR001314">
    <property type="entry name" value="Peptidase_S1A"/>
</dbReference>
<dbReference type="Pfam" id="PF00089">
    <property type="entry name" value="Trypsin"/>
    <property type="match status" value="1"/>
</dbReference>
<organism evidence="15 16">
    <name type="scientific">Cimex lectularius</name>
    <name type="common">Bed bug</name>
    <name type="synonym">Acanthia lectularia</name>
    <dbReference type="NCBI Taxonomy" id="79782"/>
    <lineage>
        <taxon>Eukaryota</taxon>
        <taxon>Metazoa</taxon>
        <taxon>Ecdysozoa</taxon>
        <taxon>Arthropoda</taxon>
        <taxon>Hexapoda</taxon>
        <taxon>Insecta</taxon>
        <taxon>Pterygota</taxon>
        <taxon>Neoptera</taxon>
        <taxon>Paraneoptera</taxon>
        <taxon>Hemiptera</taxon>
        <taxon>Heteroptera</taxon>
        <taxon>Panheteroptera</taxon>
        <taxon>Cimicomorpha</taxon>
        <taxon>Cimicidae</taxon>
        <taxon>Cimex</taxon>
    </lineage>
</organism>
<dbReference type="Proteomes" id="UP000494040">
    <property type="component" value="Unassembled WGS sequence"/>
</dbReference>
<dbReference type="GeneID" id="106660968"/>
<dbReference type="InterPro" id="IPR001190">
    <property type="entry name" value="SRCR"/>
</dbReference>
<dbReference type="SMART" id="SM00192">
    <property type="entry name" value="LDLa"/>
    <property type="match status" value="2"/>
</dbReference>
<dbReference type="RefSeq" id="XP_024083626.1">
    <property type="nucleotide sequence ID" value="XM_024227858.1"/>
</dbReference>
<dbReference type="SUPFAM" id="SSF63501">
    <property type="entry name" value="Frizzled cysteine-rich domain"/>
    <property type="match status" value="1"/>
</dbReference>
<feature type="compositionally biased region" description="Polar residues" evidence="11">
    <location>
        <begin position="10"/>
        <end position="19"/>
    </location>
</feature>
<keyword evidence="4 10" id="KW-0720">Serine protease</keyword>
<evidence type="ECO:0000256" key="9">
    <source>
        <dbReference type="PROSITE-ProRule" id="PRU00196"/>
    </source>
</evidence>
<dbReference type="CDD" id="cd00112">
    <property type="entry name" value="LDLa"/>
    <property type="match status" value="2"/>
</dbReference>
<dbReference type="GO" id="GO:0006508">
    <property type="term" value="P:proteolysis"/>
    <property type="evidence" value="ECO:0007669"/>
    <property type="project" value="UniProtKB-KW"/>
</dbReference>
<keyword evidence="5 8" id="KW-1015">Disulfide bond</keyword>
<dbReference type="CDD" id="cd00190">
    <property type="entry name" value="Tryp_SPc"/>
    <property type="match status" value="1"/>
</dbReference>
<feature type="disulfide bond" evidence="7">
    <location>
        <begin position="464"/>
        <end position="488"/>
    </location>
</feature>
<dbReference type="InterPro" id="IPR043504">
    <property type="entry name" value="Peptidase_S1_PA_chymotrypsin"/>
</dbReference>
<feature type="domain" description="FZ" evidence="12">
    <location>
        <begin position="382"/>
        <end position="503"/>
    </location>
</feature>
<feature type="compositionally biased region" description="Low complexity" evidence="11">
    <location>
        <begin position="215"/>
        <end position="229"/>
    </location>
</feature>
<evidence type="ECO:0000256" key="2">
    <source>
        <dbReference type="ARBA" id="ARBA00022670"/>
    </source>
</evidence>
<feature type="disulfide bond" evidence="8">
    <location>
        <begin position="536"/>
        <end position="551"/>
    </location>
</feature>
<sequence>MSGLGEFRPQVSNQSNNPFQPWLHPVAIHDSARNESGGKAPSQITSTVLHPQQQQSPPQQQIPTIKYVVTQPPRRYPISKVPPPVPARTRPCVTGRQRPPPPPRPHRTETPVIKEADIPPPPPPSYSELYPITNQTILRRYSHGQVPENRDDTLNKLPPPRPNPPNRKFSEGNLPADINYKFNHKRNTNVILPPPIQTEYEDIKVEPEIPERQDSNVSSDSFSQNSSPSYTTKSMEAPLLPQIAKGTGVRKKKYGSERGKDLGPIKIDRDETVPNDPNTSPITKSHSTPASLQTIVRFHNGSNMSLHHRQIIRDMRRPSNHYITSGRLRFQFVQVIFNALAIMAIAGGVALYFKAYPPTVRYVNRTVTTTKNTFIPQQDINPAPGLCVPVIVKFCLQHGIPYNFTMFPNYIGHFNQREASPELEVYEAVVDVKCYELAPLFLCSVFIPKCGPDGRLVRPCKSLCFETKRRCGFFLEVFGLTLPDYLDCELFPESEDPDTCIGHKEVIVADLKQQRPVCSSGFQCDVKRCIPADWRCDGHVDCEDQSDELNCKDCAAGMIHCGANQCIAQSHMCDGEINCPKGQDERNCMRLSERMGDEGHGKLEIFQPDLQSWRPACVSNWADLSAKAICNFLGYADSNSSTLSLKGKEGFTPSRSSKVLDPSLMWRTKSRKKRMFLLKELRNCPRTEAYPTVDLSCTNIICGQRRQVLQPSTRIIGGKISSPGDWPFLAALLGGPEQIFYCAGVLISDQWVLTASHCVGNFSHGDTSGWTIQLGITRRHAHSYFGQKAKVKRVVPHPLYNIGIPHDNDVALFQLQQRVTFHEHLLPVCLPSEGEDLVPGTYCTVIGWGKREDTDLSEYEASVNEVKVPVLNRTVCNKWLEPRDLNVTQGMICAGYEAGGKDACQGDSGGPLLCPMPGNPDRWFVGGIVSWGIKCAHPRLPGVYAYVPRYVQWIRQQMALFSDL</sequence>
<keyword evidence="6" id="KW-0325">Glycoprotein</keyword>
<accession>A0A8I6SKW7</accession>
<evidence type="ECO:0000256" key="1">
    <source>
        <dbReference type="ARBA" id="ARBA00004162"/>
    </source>
</evidence>
<feature type="region of interest" description="Disordered" evidence="11">
    <location>
        <begin position="210"/>
        <end position="234"/>
    </location>
</feature>
<dbReference type="InterPro" id="IPR033116">
    <property type="entry name" value="TRYPSIN_SER"/>
</dbReference>
<feature type="domain" description="SRCR" evidence="14">
    <location>
        <begin position="589"/>
        <end position="703"/>
    </location>
</feature>
<feature type="disulfide bond" evidence="8">
    <location>
        <begin position="524"/>
        <end position="542"/>
    </location>
</feature>
<dbReference type="Gene3D" id="4.10.400.10">
    <property type="entry name" value="Low-density Lipoprotein Receptor"/>
    <property type="match status" value="2"/>
</dbReference>
<feature type="compositionally biased region" description="Basic and acidic residues" evidence="11">
    <location>
        <begin position="254"/>
        <end position="272"/>
    </location>
</feature>
<dbReference type="Gene3D" id="1.10.2000.10">
    <property type="entry name" value="Frizzled cysteine-rich domain"/>
    <property type="match status" value="1"/>
</dbReference>
<dbReference type="PRINTS" id="PR00722">
    <property type="entry name" value="CHYMOTRYPSIN"/>
</dbReference>
<dbReference type="InterPro" id="IPR009003">
    <property type="entry name" value="Peptidase_S1_PA"/>
</dbReference>
<evidence type="ECO:0000313" key="16">
    <source>
        <dbReference type="Proteomes" id="UP000494040"/>
    </source>
</evidence>
<dbReference type="InterPro" id="IPR036772">
    <property type="entry name" value="SRCR-like_dom_sf"/>
</dbReference>
<dbReference type="SUPFAM" id="SSF57424">
    <property type="entry name" value="LDL receptor-like module"/>
    <property type="match status" value="2"/>
</dbReference>
<dbReference type="PANTHER" id="PTHR24252:SF11">
    <property type="entry name" value="ATRIAL NATRIURETIC PEPTIDE-CONVERTING ENZYME ISOFORM X1"/>
    <property type="match status" value="1"/>
</dbReference>
<reference evidence="15" key="1">
    <citation type="submission" date="2022-01" db="UniProtKB">
        <authorList>
            <consortium name="EnsemblMetazoa"/>
        </authorList>
    </citation>
    <scope>IDENTIFICATION</scope>
</reference>
<dbReference type="PROSITE" id="PS00135">
    <property type="entry name" value="TRYPSIN_SER"/>
    <property type="match status" value="1"/>
</dbReference>
<dbReference type="InterPro" id="IPR020067">
    <property type="entry name" value="Frizzled_dom"/>
</dbReference>
<evidence type="ECO:0000256" key="10">
    <source>
        <dbReference type="RuleBase" id="RU363034"/>
    </source>
</evidence>
<evidence type="ECO:0000256" key="11">
    <source>
        <dbReference type="SAM" id="MobiDB-lite"/>
    </source>
</evidence>
<dbReference type="EnsemblMetazoa" id="XM_024227858.1">
    <property type="protein sequence ID" value="XP_024083626.1"/>
    <property type="gene ID" value="LOC106660968"/>
</dbReference>
<feature type="compositionally biased region" description="Basic and acidic residues" evidence="11">
    <location>
        <begin position="106"/>
        <end position="117"/>
    </location>
</feature>
<dbReference type="Pfam" id="PF01392">
    <property type="entry name" value="Fz"/>
    <property type="match status" value="1"/>
</dbReference>
<name>A0A8I6SKW7_CIMLE</name>
<evidence type="ECO:0000256" key="7">
    <source>
        <dbReference type="PROSITE-ProRule" id="PRU00090"/>
    </source>
</evidence>
<dbReference type="PROSITE" id="PS50287">
    <property type="entry name" value="SRCR_2"/>
    <property type="match status" value="1"/>
</dbReference>
<dbReference type="PANTHER" id="PTHR24252">
    <property type="entry name" value="ACROSIN-RELATED"/>
    <property type="match status" value="1"/>
</dbReference>
<dbReference type="InterPro" id="IPR018114">
    <property type="entry name" value="TRYPSIN_HIS"/>
</dbReference>
<feature type="region of interest" description="Disordered" evidence="11">
    <location>
        <begin position="1"/>
        <end position="124"/>
    </location>
</feature>
<dbReference type="SUPFAM" id="SSF56487">
    <property type="entry name" value="SRCR-like"/>
    <property type="match status" value="1"/>
</dbReference>
<feature type="disulfide bond" evidence="8">
    <location>
        <begin position="554"/>
        <end position="566"/>
    </location>
</feature>
<dbReference type="KEGG" id="clec:106660968"/>
<feature type="disulfide bond" evidence="8">
    <location>
        <begin position="573"/>
        <end position="588"/>
    </location>
</feature>
<dbReference type="CTD" id="10699"/>
<evidence type="ECO:0000256" key="5">
    <source>
        <dbReference type="ARBA" id="ARBA00023157"/>
    </source>
</evidence>
<feature type="region of interest" description="Disordered" evidence="11">
    <location>
        <begin position="247"/>
        <end position="288"/>
    </location>
</feature>
<dbReference type="SUPFAM" id="SSF50494">
    <property type="entry name" value="Trypsin-like serine proteases"/>
    <property type="match status" value="1"/>
</dbReference>
<dbReference type="OMA" id="IDVRCYE"/>
<dbReference type="Pfam" id="PF00057">
    <property type="entry name" value="Ldl_recept_a"/>
    <property type="match status" value="2"/>
</dbReference>
<dbReference type="PROSITE" id="PS50240">
    <property type="entry name" value="TRYPSIN_DOM"/>
    <property type="match status" value="1"/>
</dbReference>
<evidence type="ECO:0000256" key="4">
    <source>
        <dbReference type="ARBA" id="ARBA00022825"/>
    </source>
</evidence>
<evidence type="ECO:0000256" key="6">
    <source>
        <dbReference type="ARBA" id="ARBA00023180"/>
    </source>
</evidence>
<comment type="subcellular location">
    <subcellularLocation>
        <location evidence="1">Cell membrane</location>
        <topology evidence="1">Single-pass membrane protein</topology>
    </subcellularLocation>
</comment>
<proteinExistence type="predicted"/>
<feature type="domain" description="Peptidase S1" evidence="13">
    <location>
        <begin position="715"/>
        <end position="959"/>
    </location>
</feature>
<dbReference type="CDD" id="cd07066">
    <property type="entry name" value="CRD_FZ"/>
    <property type="match status" value="1"/>
</dbReference>
<dbReference type="FunFam" id="1.10.2000.10:FF:000019">
    <property type="entry name" value="Corin, isoform B"/>
    <property type="match status" value="1"/>
</dbReference>
<dbReference type="InterPro" id="IPR001254">
    <property type="entry name" value="Trypsin_dom"/>
</dbReference>
<evidence type="ECO:0000259" key="14">
    <source>
        <dbReference type="PROSITE" id="PS50287"/>
    </source>
</evidence>
<dbReference type="OrthoDB" id="5979691at2759"/>
<evidence type="ECO:0000256" key="3">
    <source>
        <dbReference type="ARBA" id="ARBA00022801"/>
    </source>
</evidence>
<protein>
    <recommendedName>
        <fullName evidence="17">Serine protease</fullName>
    </recommendedName>
</protein>
<dbReference type="PROSITE" id="PS50038">
    <property type="entry name" value="FZ"/>
    <property type="match status" value="1"/>
</dbReference>
<dbReference type="PROSITE" id="PS00134">
    <property type="entry name" value="TRYPSIN_HIS"/>
    <property type="match status" value="1"/>
</dbReference>
<dbReference type="InterPro" id="IPR036055">
    <property type="entry name" value="LDL_receptor-like_sf"/>
</dbReference>
<feature type="disulfide bond" evidence="8">
    <location>
        <begin position="561"/>
        <end position="579"/>
    </location>
</feature>
<keyword evidence="3 10" id="KW-0378">Hydrolase</keyword>
<dbReference type="AlphaFoldDB" id="A0A8I6SKW7"/>
<dbReference type="InterPro" id="IPR036790">
    <property type="entry name" value="Frizzled_dom_sf"/>
</dbReference>
<dbReference type="InterPro" id="IPR002172">
    <property type="entry name" value="LDrepeatLR_classA_rpt"/>
</dbReference>
<comment type="caution">
    <text evidence="9">Lacks conserved residue(s) required for the propagation of feature annotation.</text>
</comment>
<keyword evidence="2 10" id="KW-0645">Protease</keyword>
<evidence type="ECO:0000259" key="12">
    <source>
        <dbReference type="PROSITE" id="PS50038"/>
    </source>
</evidence>